<evidence type="ECO:0000313" key="7">
    <source>
        <dbReference type="EMBL" id="VDD93851.1"/>
    </source>
</evidence>
<feature type="domain" description="PAS" evidence="6">
    <location>
        <begin position="79"/>
        <end position="128"/>
    </location>
</feature>
<dbReference type="Pfam" id="PF14598">
    <property type="entry name" value="PAS_11"/>
    <property type="match status" value="1"/>
</dbReference>
<organism evidence="7 8">
    <name type="scientific">Enterobius vermicularis</name>
    <name type="common">Human pinworm</name>
    <dbReference type="NCBI Taxonomy" id="51028"/>
    <lineage>
        <taxon>Eukaryota</taxon>
        <taxon>Metazoa</taxon>
        <taxon>Ecdysozoa</taxon>
        <taxon>Nematoda</taxon>
        <taxon>Chromadorea</taxon>
        <taxon>Rhabditida</taxon>
        <taxon>Spirurina</taxon>
        <taxon>Oxyuridomorpha</taxon>
        <taxon>Oxyuroidea</taxon>
        <taxon>Oxyuridae</taxon>
        <taxon>Enterobius</taxon>
    </lineage>
</organism>
<dbReference type="Proteomes" id="UP000274131">
    <property type="component" value="Unassembled WGS sequence"/>
</dbReference>
<evidence type="ECO:0000256" key="3">
    <source>
        <dbReference type="ARBA" id="ARBA00023125"/>
    </source>
</evidence>
<reference evidence="7 8" key="1">
    <citation type="submission" date="2018-10" db="EMBL/GenBank/DDBJ databases">
        <authorList>
            <consortium name="Pathogen Informatics"/>
        </authorList>
    </citation>
    <scope>NUCLEOTIDE SEQUENCE [LARGE SCALE GENOMIC DNA]</scope>
</reference>
<dbReference type="PROSITE" id="PS50112">
    <property type="entry name" value="PAS"/>
    <property type="match status" value="1"/>
</dbReference>
<proteinExistence type="predicted"/>
<dbReference type="Pfam" id="PF00989">
    <property type="entry name" value="PAS"/>
    <property type="match status" value="1"/>
</dbReference>
<dbReference type="PANTHER" id="PTHR10649:SF12">
    <property type="entry name" value="SPINELESS, ISOFORM C"/>
    <property type="match status" value="1"/>
</dbReference>
<dbReference type="GO" id="GO:0004879">
    <property type="term" value="F:nuclear receptor activity"/>
    <property type="evidence" value="ECO:0007669"/>
    <property type="project" value="TreeGrafter"/>
</dbReference>
<dbReference type="PANTHER" id="PTHR10649">
    <property type="entry name" value="ARYL HYDROCARBON RECEPTOR"/>
    <property type="match status" value="1"/>
</dbReference>
<dbReference type="InterPro" id="IPR000014">
    <property type="entry name" value="PAS"/>
</dbReference>
<keyword evidence="2" id="KW-0805">Transcription regulation</keyword>
<sequence>MIISLECLHRSSYITDFSFLFSNTYPYLQTRSSAIRERVPLIITSTGQLLTDPKDQAFEEIALKVDIFSVPRPALGGFILILNENGEIYYASENIESYLGFHQSDILHQPLFEMIHSEDREEIRRQLNWRFNLPSNFTCLQDVFTAGGIYYLERNVSARFRCLLDNTCGFLRIDMRGKLMALHGIPRSFLLGRNDTSNSGSVVLGLIAICSPFVPPIEQFAEDPILKTKHSLDMTLISMDNRIRTVLELSDKNLPRSFYTLIHTDDIFYVAEAHREVSKNGVSGLLIYRIVSARSCRIYWVQSSCRMFYKNGKPESIGLTHRLLTEVEGTMLLEKQGTLRTKVLSFDNPLMAANRNPPNNELLQQTVRTLPQNLPPSEARKSTTSQSSYFQTSYAPTTLTKKFNHQSSLTNGTQNVSSVSRSKKKKCANNENVYHLPLPPPQPLHLDLFPSTQQQQQFIGYYHQQATCGQQNLIVAAAAACVGNGSLPSGSQDDFKAPAYQNTPAVATPSLHTFLSLPQEFPTFPNLPSYLDKEGFSSTTAANWRPEASGYAVTSKGNTPAYPNVISAFTTEDARHTSKIEYPVTFPPTCSSFTTSSELPPFISQPPLDILKDCCAEVPTLHNNLFDAYNASEAYKNPRAPLLESTDRLQLADSDTQHLADFNFISEVTNTLLN</sequence>
<dbReference type="GO" id="GO:0034751">
    <property type="term" value="C:aryl hydrocarbon receptor complex"/>
    <property type="evidence" value="ECO:0007669"/>
    <property type="project" value="TreeGrafter"/>
</dbReference>
<gene>
    <name evidence="7" type="ORF">EVEC_LOCUS8602</name>
</gene>
<dbReference type="SMART" id="SM00091">
    <property type="entry name" value="PAS"/>
    <property type="match status" value="1"/>
</dbReference>
<dbReference type="AlphaFoldDB" id="A0A3P6J2U1"/>
<dbReference type="GO" id="GO:0005634">
    <property type="term" value="C:nucleus"/>
    <property type="evidence" value="ECO:0007669"/>
    <property type="project" value="UniProtKB-SubCell"/>
</dbReference>
<keyword evidence="5" id="KW-0539">Nucleus</keyword>
<dbReference type="InterPro" id="IPR035965">
    <property type="entry name" value="PAS-like_dom_sf"/>
</dbReference>
<dbReference type="STRING" id="51028.A0A3P6J2U1"/>
<dbReference type="GO" id="GO:0000976">
    <property type="term" value="F:transcription cis-regulatory region binding"/>
    <property type="evidence" value="ECO:0007669"/>
    <property type="project" value="TreeGrafter"/>
</dbReference>
<dbReference type="InterPro" id="IPR039091">
    <property type="entry name" value="AHR/AHRR"/>
</dbReference>
<dbReference type="OrthoDB" id="7788762at2759"/>
<dbReference type="CDD" id="cd00130">
    <property type="entry name" value="PAS"/>
    <property type="match status" value="1"/>
</dbReference>
<keyword evidence="3" id="KW-0238">DNA-binding</keyword>
<dbReference type="Gene3D" id="3.30.450.20">
    <property type="entry name" value="PAS domain"/>
    <property type="match status" value="2"/>
</dbReference>
<dbReference type="EMBL" id="UXUI01009506">
    <property type="protein sequence ID" value="VDD93851.1"/>
    <property type="molecule type" value="Genomic_DNA"/>
</dbReference>
<comment type="subcellular location">
    <subcellularLocation>
        <location evidence="1">Nucleus</location>
    </subcellularLocation>
</comment>
<name>A0A3P6J2U1_ENTVE</name>
<evidence type="ECO:0000313" key="8">
    <source>
        <dbReference type="Proteomes" id="UP000274131"/>
    </source>
</evidence>
<accession>A0A3P6J2U1</accession>
<keyword evidence="4" id="KW-0804">Transcription</keyword>
<evidence type="ECO:0000256" key="1">
    <source>
        <dbReference type="ARBA" id="ARBA00004123"/>
    </source>
</evidence>
<keyword evidence="8" id="KW-1185">Reference proteome</keyword>
<evidence type="ECO:0000259" key="6">
    <source>
        <dbReference type="PROSITE" id="PS50112"/>
    </source>
</evidence>
<evidence type="ECO:0000256" key="2">
    <source>
        <dbReference type="ARBA" id="ARBA00023015"/>
    </source>
</evidence>
<dbReference type="SUPFAM" id="SSF55785">
    <property type="entry name" value="PYP-like sensor domain (PAS domain)"/>
    <property type="match status" value="2"/>
</dbReference>
<dbReference type="InterPro" id="IPR013767">
    <property type="entry name" value="PAS_fold"/>
</dbReference>
<dbReference type="GO" id="GO:0006805">
    <property type="term" value="P:xenobiotic metabolic process"/>
    <property type="evidence" value="ECO:0007669"/>
    <property type="project" value="InterPro"/>
</dbReference>
<protein>
    <recommendedName>
        <fullName evidence="6">PAS domain-containing protein</fullName>
    </recommendedName>
</protein>
<evidence type="ECO:0000256" key="5">
    <source>
        <dbReference type="ARBA" id="ARBA00023242"/>
    </source>
</evidence>
<evidence type="ECO:0000256" key="4">
    <source>
        <dbReference type="ARBA" id="ARBA00023163"/>
    </source>
</evidence>